<dbReference type="CDD" id="cd05121">
    <property type="entry name" value="ABC1_ADCK3-like"/>
    <property type="match status" value="1"/>
</dbReference>
<accession>A0A9D2GTD5</accession>
<keyword evidence="2" id="KW-1133">Transmembrane helix</keyword>
<dbReference type="Pfam" id="PF03109">
    <property type="entry name" value="ABC1"/>
    <property type="match status" value="1"/>
</dbReference>
<evidence type="ECO:0000256" key="1">
    <source>
        <dbReference type="ARBA" id="ARBA00009670"/>
    </source>
</evidence>
<gene>
    <name evidence="4" type="ORF">H9804_00455</name>
</gene>
<evidence type="ECO:0000256" key="2">
    <source>
        <dbReference type="SAM" id="Phobius"/>
    </source>
</evidence>
<comment type="caution">
    <text evidence="4">The sequence shown here is derived from an EMBL/GenBank/DDBJ whole genome shotgun (WGS) entry which is preliminary data.</text>
</comment>
<feature type="transmembrane region" description="Helical" evidence="2">
    <location>
        <begin position="496"/>
        <end position="518"/>
    </location>
</feature>
<name>A0A9D2GTD5_9BACT</name>
<dbReference type="InterPro" id="IPR004147">
    <property type="entry name" value="ABC1_dom"/>
</dbReference>
<dbReference type="SUPFAM" id="SSF56112">
    <property type="entry name" value="Protein kinase-like (PK-like)"/>
    <property type="match status" value="1"/>
</dbReference>
<organism evidence="4 5">
    <name type="scientific">Candidatus Mucispirillum faecigallinarum</name>
    <dbReference type="NCBI Taxonomy" id="2838699"/>
    <lineage>
        <taxon>Bacteria</taxon>
        <taxon>Pseudomonadati</taxon>
        <taxon>Deferribacterota</taxon>
        <taxon>Deferribacteres</taxon>
        <taxon>Deferribacterales</taxon>
        <taxon>Mucispirillaceae</taxon>
        <taxon>Mucispirillum</taxon>
    </lineage>
</organism>
<proteinExistence type="inferred from homology"/>
<reference evidence="4" key="2">
    <citation type="submission" date="2021-04" db="EMBL/GenBank/DDBJ databases">
        <authorList>
            <person name="Gilroy R."/>
        </authorList>
    </citation>
    <scope>NUCLEOTIDE SEQUENCE</scope>
    <source>
        <strain evidence="4">ChiW4-1371</strain>
    </source>
</reference>
<feature type="transmembrane region" description="Helical" evidence="2">
    <location>
        <begin position="471"/>
        <end position="490"/>
    </location>
</feature>
<dbReference type="EMBL" id="DXAQ01000006">
    <property type="protein sequence ID" value="HIZ88390.1"/>
    <property type="molecule type" value="Genomic_DNA"/>
</dbReference>
<dbReference type="InterPro" id="IPR050154">
    <property type="entry name" value="UbiB_kinase"/>
</dbReference>
<keyword evidence="2" id="KW-0812">Transmembrane</keyword>
<protein>
    <recommendedName>
        <fullName evidence="3">ABC1 atypical kinase-like domain-containing protein</fullName>
    </recommendedName>
</protein>
<dbReference type="InterPro" id="IPR011009">
    <property type="entry name" value="Kinase-like_dom_sf"/>
</dbReference>
<dbReference type="Proteomes" id="UP000824176">
    <property type="component" value="Unassembled WGS sequence"/>
</dbReference>
<feature type="domain" description="ABC1 atypical kinase-like" evidence="3">
    <location>
        <begin position="67"/>
        <end position="310"/>
    </location>
</feature>
<comment type="similarity">
    <text evidence="1">Belongs to the protein kinase superfamily. ADCK protein kinase family.</text>
</comment>
<dbReference type="PANTHER" id="PTHR10566:SF113">
    <property type="entry name" value="PROTEIN ACTIVITY OF BC1 COMPLEX KINASE 7, CHLOROPLASTIC"/>
    <property type="match status" value="1"/>
</dbReference>
<evidence type="ECO:0000313" key="4">
    <source>
        <dbReference type="EMBL" id="HIZ88390.1"/>
    </source>
</evidence>
<dbReference type="AlphaFoldDB" id="A0A9D2GTD5"/>
<sequence>MKNNYNERTRLREILSILRKHKIITGITPEKLRSVLEDLGPTYIKMGQIMSTQTDVLPHAFLKELEKLRTDVPPMSDEDLRFIIQETYKKDISELFDDFNYKSLGSASIAQVHSAKLKGSGTPVVLKIQRRDIYNRMEQDIKLMRRAAKMIQKVKKESIIDFETILDELWKTAQEEMNFLKEAENAVTFYKNHENISYATCPKVYTELSSEKILVMEFVEGFFIDNEEAMLKGGYDKKEIASKLAEDYIAQVIDFGFFHADPHPGNIKIRNGQIVWIDLGMMGRLSPRDKGLIADLITSIAKHDTGKIKDIALTLGNPVKDIDHVRLYAEIDLFLNKYGTMDFGNMSLAGIVAELLEILKTHQIQIPSNISMLARGIMTLEGVVAFLNPELSIIDITANHIKNSKNPVDEFTKKLQKVIIELSGSMEKLALIPGFTIDILQMVAKGQAKINSELQISESAQSFIDKMLSRIIMGMIAVALIIGASLIALVDIQPVIFNLPLFTTLGYITAGILVISLFKGKYK</sequence>
<keyword evidence="2" id="KW-0472">Membrane</keyword>
<dbReference type="PANTHER" id="PTHR10566">
    <property type="entry name" value="CHAPERONE-ACTIVITY OF BC1 COMPLEX CABC1 -RELATED"/>
    <property type="match status" value="1"/>
</dbReference>
<evidence type="ECO:0000259" key="3">
    <source>
        <dbReference type="Pfam" id="PF03109"/>
    </source>
</evidence>
<evidence type="ECO:0000313" key="5">
    <source>
        <dbReference type="Proteomes" id="UP000824176"/>
    </source>
</evidence>
<reference evidence="4" key="1">
    <citation type="journal article" date="2021" name="PeerJ">
        <title>Extensive microbial diversity within the chicken gut microbiome revealed by metagenomics and culture.</title>
        <authorList>
            <person name="Gilroy R."/>
            <person name="Ravi A."/>
            <person name="Getino M."/>
            <person name="Pursley I."/>
            <person name="Horton D.L."/>
            <person name="Alikhan N.F."/>
            <person name="Baker D."/>
            <person name="Gharbi K."/>
            <person name="Hall N."/>
            <person name="Watson M."/>
            <person name="Adriaenssens E.M."/>
            <person name="Foster-Nyarko E."/>
            <person name="Jarju S."/>
            <person name="Secka A."/>
            <person name="Antonio M."/>
            <person name="Oren A."/>
            <person name="Chaudhuri R.R."/>
            <person name="La Ragione R."/>
            <person name="Hildebrand F."/>
            <person name="Pallen M.J."/>
        </authorList>
    </citation>
    <scope>NUCLEOTIDE SEQUENCE</scope>
    <source>
        <strain evidence="4">ChiW4-1371</strain>
    </source>
</reference>